<protein>
    <recommendedName>
        <fullName evidence="1">Damage-control phosphatase ARMT1-like metal-binding domain-containing protein</fullName>
    </recommendedName>
</protein>
<dbReference type="Gene3D" id="3.40.50.10880">
    <property type="entry name" value="Uncharacterised protein PF01937, DUF89, domain 3"/>
    <property type="match status" value="1"/>
</dbReference>
<dbReference type="PIRSF" id="PIRSF006593">
    <property type="entry name" value="UCP006593"/>
    <property type="match status" value="1"/>
</dbReference>
<dbReference type="AlphaFoldDB" id="A0A3N5BAH6"/>
<dbReference type="EMBL" id="RKRE01000002">
    <property type="protein sequence ID" value="RPF46658.1"/>
    <property type="molecule type" value="Genomic_DNA"/>
</dbReference>
<dbReference type="Pfam" id="PF01937">
    <property type="entry name" value="ARMT1-like_dom"/>
    <property type="match status" value="1"/>
</dbReference>
<dbReference type="Gene3D" id="1.10.8.380">
    <property type="entry name" value="Uncharacterised protein PF01937, DUF89, domain 1"/>
    <property type="match status" value="1"/>
</dbReference>
<evidence type="ECO:0000313" key="3">
    <source>
        <dbReference type="Proteomes" id="UP000282654"/>
    </source>
</evidence>
<feature type="domain" description="Damage-control phosphatase ARMT1-like metal-binding" evidence="1">
    <location>
        <begin position="4"/>
        <end position="273"/>
    </location>
</feature>
<evidence type="ECO:0000259" key="1">
    <source>
        <dbReference type="Pfam" id="PF01937"/>
    </source>
</evidence>
<name>A0A3N5BAH6_9THEO</name>
<accession>A0A3N5BAH6</accession>
<reference evidence="2 3" key="1">
    <citation type="submission" date="2018-11" db="EMBL/GenBank/DDBJ databases">
        <title>Genomic Encyclopedia of Type Strains, Phase IV (KMG-IV): sequencing the most valuable type-strain genomes for metagenomic binning, comparative biology and taxonomic classification.</title>
        <authorList>
            <person name="Goeker M."/>
        </authorList>
    </citation>
    <scope>NUCLEOTIDE SEQUENCE [LARGE SCALE GENOMIC DNA]</scope>
    <source>
        <strain evidence="2 3">DSM 102936</strain>
    </source>
</reference>
<gene>
    <name evidence="2" type="ORF">EDD75_0909</name>
</gene>
<keyword evidence="3" id="KW-1185">Reference proteome</keyword>
<dbReference type="InterPro" id="IPR014444">
    <property type="entry name" value="PH1575-like"/>
</dbReference>
<dbReference type="OrthoDB" id="9796465at2"/>
<dbReference type="Proteomes" id="UP000282654">
    <property type="component" value="Unassembled WGS sequence"/>
</dbReference>
<dbReference type="SUPFAM" id="SSF111321">
    <property type="entry name" value="AF1104-like"/>
    <property type="match status" value="1"/>
</dbReference>
<evidence type="ECO:0000313" key="2">
    <source>
        <dbReference type="EMBL" id="RPF46658.1"/>
    </source>
</evidence>
<comment type="caution">
    <text evidence="2">The sequence shown here is derived from an EMBL/GenBank/DDBJ whole genome shotgun (WGS) entry which is preliminary data.</text>
</comment>
<organism evidence="2 3">
    <name type="scientific">Thermodesulfitimonas autotrophica</name>
    <dbReference type="NCBI Taxonomy" id="1894989"/>
    <lineage>
        <taxon>Bacteria</taxon>
        <taxon>Bacillati</taxon>
        <taxon>Bacillota</taxon>
        <taxon>Clostridia</taxon>
        <taxon>Thermoanaerobacterales</taxon>
        <taxon>Thermoanaerobacteraceae</taxon>
        <taxon>Thermodesulfitimonas</taxon>
    </lineage>
</organism>
<proteinExistence type="predicted"/>
<dbReference type="RefSeq" id="WP_123928669.1">
    <property type="nucleotide sequence ID" value="NZ_RKRE01000002.1"/>
</dbReference>
<sequence length="281" mass="30657">MRAVEECYACLDRLIVTTATLATDVPELREKALAAGRAVLEAEFSPDRIPAQIAAAAQRVIRETAQNPDPFKKVKEGELALSARVVGEVSPSVNDDWTSLFRLAALGNSIDFFRDLATVAAEMRMPVEFYIDEIPAFLERLAGVRCLLFLTDNAGECYFDLPLFRRLAVAVEEAVYVVKGAPVQNDLTLADLEASGLREAFRRVETTGTDSPGLDLEAASPAFRALYERADLILAKGMGYFESFSEMNDGRVFHLLKAKCRPVAAALGVPQGSFVAAFSRA</sequence>
<dbReference type="InterPro" id="IPR002791">
    <property type="entry name" value="ARMT1-like_metal-bd"/>
</dbReference>
<dbReference type="InterPro" id="IPR036075">
    <property type="entry name" value="ARMT-1-like_metal-bd_sf"/>
</dbReference>